<dbReference type="Gene3D" id="3.80.10.10">
    <property type="entry name" value="Ribonuclease Inhibitor"/>
    <property type="match status" value="2"/>
</dbReference>
<keyword evidence="4" id="KW-1185">Reference proteome</keyword>
<feature type="compositionally biased region" description="Basic and acidic residues" evidence="3">
    <location>
        <begin position="315"/>
        <end position="326"/>
    </location>
</feature>
<evidence type="ECO:0000256" key="1">
    <source>
        <dbReference type="ARBA" id="ARBA00022614"/>
    </source>
</evidence>
<dbReference type="Proteomes" id="UP000694865">
    <property type="component" value="Unplaced"/>
</dbReference>
<evidence type="ECO:0000313" key="5">
    <source>
        <dbReference type="RefSeq" id="XP_006812375.1"/>
    </source>
</evidence>
<evidence type="ECO:0000313" key="4">
    <source>
        <dbReference type="Proteomes" id="UP000694865"/>
    </source>
</evidence>
<evidence type="ECO:0000256" key="3">
    <source>
        <dbReference type="SAM" id="MobiDB-lite"/>
    </source>
</evidence>
<dbReference type="InterPro" id="IPR003591">
    <property type="entry name" value="Leu-rich_rpt_typical-subtyp"/>
</dbReference>
<dbReference type="PANTHER" id="PTHR48051">
    <property type="match status" value="1"/>
</dbReference>
<dbReference type="PROSITE" id="PS51450">
    <property type="entry name" value="LRR"/>
    <property type="match status" value="1"/>
</dbReference>
<dbReference type="RefSeq" id="XP_006812375.1">
    <property type="nucleotide sequence ID" value="XM_006812312.1"/>
</dbReference>
<organism evidence="4 5">
    <name type="scientific">Saccoglossus kowalevskii</name>
    <name type="common">Acorn worm</name>
    <dbReference type="NCBI Taxonomy" id="10224"/>
    <lineage>
        <taxon>Eukaryota</taxon>
        <taxon>Metazoa</taxon>
        <taxon>Hemichordata</taxon>
        <taxon>Enteropneusta</taxon>
        <taxon>Harrimaniidae</taxon>
        <taxon>Saccoglossus</taxon>
    </lineage>
</organism>
<accession>A0ABM0LX84</accession>
<dbReference type="GeneID" id="100368215"/>
<feature type="compositionally biased region" description="Basic residues" evidence="3">
    <location>
        <begin position="327"/>
        <end position="344"/>
    </location>
</feature>
<feature type="region of interest" description="Disordered" evidence="3">
    <location>
        <begin position="294"/>
        <end position="344"/>
    </location>
</feature>
<name>A0ABM0LX84_SACKO</name>
<keyword evidence="2" id="KW-0677">Repeat</keyword>
<dbReference type="InterPro" id="IPR032675">
    <property type="entry name" value="LRR_dom_sf"/>
</dbReference>
<dbReference type="InterPro" id="IPR050216">
    <property type="entry name" value="LRR_domain-containing"/>
</dbReference>
<sequence length="344" mass="38448">MMARTPADSSAARPPFFSPDGLRCHYAELGAVSLSPDVTKETDIEHLQAQGNKLCDLPAELCKLDQLIELEIQQNNFKTLPNVVCELPSLSLLRASKNFLQSLPPGLKKLMKLKAIELDDNAFTEFPTVLTEIKSLKILILDSNFLISLPVEIGMMDKQLTHLSLGKNQLRALPDDVCNLKHLTHLNVSYNMLETLPNNFGNLKKLRELYLHSNRITVLPTSILHLTNLVTMTLQNNFLSQLPPGFSSCLKKITYLSVDQIPEAHTPVSACDVRIQGVRHCEGGASKERVFRIRPDASDVTQSTGPTSGLRKRRAPNEKEPTDKVTKKGTRTRRSNRNLNKKPK</sequence>
<evidence type="ECO:0000256" key="2">
    <source>
        <dbReference type="ARBA" id="ARBA00022737"/>
    </source>
</evidence>
<dbReference type="SUPFAM" id="SSF52058">
    <property type="entry name" value="L domain-like"/>
    <property type="match status" value="1"/>
</dbReference>
<dbReference type="Pfam" id="PF13855">
    <property type="entry name" value="LRR_8"/>
    <property type="match status" value="1"/>
</dbReference>
<protein>
    <submittedName>
        <fullName evidence="5">Protein scribble homolog</fullName>
    </submittedName>
</protein>
<dbReference type="SMART" id="SM00364">
    <property type="entry name" value="LRR_BAC"/>
    <property type="match status" value="6"/>
</dbReference>
<keyword evidence="1" id="KW-0433">Leucine-rich repeat</keyword>
<dbReference type="PANTHER" id="PTHR48051:SF39">
    <property type="entry name" value="P53-INDUCED DEATH DOMAIN PROTEIN 1"/>
    <property type="match status" value="1"/>
</dbReference>
<gene>
    <name evidence="5" type="primary">LOC100368215</name>
</gene>
<reference evidence="5" key="1">
    <citation type="submission" date="2025-08" db="UniProtKB">
        <authorList>
            <consortium name="RefSeq"/>
        </authorList>
    </citation>
    <scope>IDENTIFICATION</scope>
    <source>
        <tissue evidence="5">Testes</tissue>
    </source>
</reference>
<proteinExistence type="predicted"/>
<dbReference type="InterPro" id="IPR001611">
    <property type="entry name" value="Leu-rich_rpt"/>
</dbReference>
<dbReference type="SMART" id="SM00369">
    <property type="entry name" value="LRR_TYP"/>
    <property type="match status" value="7"/>
</dbReference>